<keyword evidence="2" id="KW-1185">Reference proteome</keyword>
<comment type="caution">
    <text evidence="1">The sequence shown here is derived from an EMBL/GenBank/DDBJ whole genome shotgun (WGS) entry which is preliminary data.</text>
</comment>
<dbReference type="Pfam" id="PF07610">
    <property type="entry name" value="DUF1573"/>
    <property type="match status" value="2"/>
</dbReference>
<evidence type="ECO:0000313" key="2">
    <source>
        <dbReference type="Proteomes" id="UP001236663"/>
    </source>
</evidence>
<dbReference type="Proteomes" id="UP001236663">
    <property type="component" value="Unassembled WGS sequence"/>
</dbReference>
<dbReference type="PROSITE" id="PS51257">
    <property type="entry name" value="PROKAR_LIPOPROTEIN"/>
    <property type="match status" value="1"/>
</dbReference>
<dbReference type="RefSeq" id="WP_163385674.1">
    <property type="nucleotide sequence ID" value="NZ_JAUFQS010000001.1"/>
</dbReference>
<dbReference type="Gene3D" id="2.60.40.10">
    <property type="entry name" value="Immunoglobulins"/>
    <property type="match status" value="2"/>
</dbReference>
<name>A0ABT8C3J4_9BACT</name>
<gene>
    <name evidence="1" type="ORF">QWZ15_00600</name>
</gene>
<dbReference type="PANTHER" id="PTHR37833:SF1">
    <property type="entry name" value="SIGNAL PEPTIDE PROTEIN"/>
    <property type="match status" value="1"/>
</dbReference>
<protein>
    <submittedName>
        <fullName evidence="1">DUF1573 domain-containing protein</fullName>
    </submittedName>
</protein>
<evidence type="ECO:0000313" key="1">
    <source>
        <dbReference type="EMBL" id="MDN3686311.1"/>
    </source>
</evidence>
<reference evidence="2" key="1">
    <citation type="journal article" date="2019" name="Int. J. Syst. Evol. Microbiol.">
        <title>The Global Catalogue of Microorganisms (GCM) 10K type strain sequencing project: providing services to taxonomists for standard genome sequencing and annotation.</title>
        <authorList>
            <consortium name="The Broad Institute Genomics Platform"/>
            <consortium name="The Broad Institute Genome Sequencing Center for Infectious Disease"/>
            <person name="Wu L."/>
            <person name="Ma J."/>
        </authorList>
    </citation>
    <scope>NUCLEOTIDE SEQUENCE [LARGE SCALE GENOMIC DNA]</scope>
    <source>
        <strain evidence="2">CECT 7706</strain>
    </source>
</reference>
<dbReference type="InterPro" id="IPR013783">
    <property type="entry name" value="Ig-like_fold"/>
</dbReference>
<organism evidence="1 2">
    <name type="scientific">Cyclobacterium jeungdonense</name>
    <dbReference type="NCBI Taxonomy" id="708087"/>
    <lineage>
        <taxon>Bacteria</taxon>
        <taxon>Pseudomonadati</taxon>
        <taxon>Bacteroidota</taxon>
        <taxon>Cytophagia</taxon>
        <taxon>Cytophagales</taxon>
        <taxon>Cyclobacteriaceae</taxon>
        <taxon>Cyclobacterium</taxon>
    </lineage>
</organism>
<proteinExistence type="predicted"/>
<dbReference type="EMBL" id="JAUFQS010000001">
    <property type="protein sequence ID" value="MDN3686311.1"/>
    <property type="molecule type" value="Genomic_DNA"/>
</dbReference>
<sequence>MKRTIFLLGVCGFLFSCSEDVNSQDVAGTGLVWEENLQTLGAVLAENGEATADFYFVNKTDSSAYIKSVETDCGCTVAQYSKDTLAPGKVGLVKINYDPQSRGGSFSKMILVRTNVDPQGDTLFLEGVNVPYPQNPENHYGVRKNGLGFVFKVNNLGTLFTDEPKTKYLDFYNFNDFPIQLNQLQEQLPEYIQAQMLPSVVQGNSRAVLAITFDAAKKDELGFLEEEIQLAILSAERFELPIKLMATVHEHFDPVPVDQVDLVPKLDISEREVDLGNISSRNTVSRTISLQNTGSQPLNLRKVVSNCDCLSFEIPSYDLKAGDEMELEFTFDPKGRRGIDHKTLTFFTNDPLNPTQTIVIKSRID</sequence>
<dbReference type="InterPro" id="IPR011467">
    <property type="entry name" value="DUF1573"/>
</dbReference>
<accession>A0ABT8C3J4</accession>
<dbReference type="PANTHER" id="PTHR37833">
    <property type="entry name" value="LIPOPROTEIN-RELATED"/>
    <property type="match status" value="1"/>
</dbReference>